<gene>
    <name evidence="3" type="ORF">GCM10009843_26630</name>
</gene>
<evidence type="ECO:0000256" key="1">
    <source>
        <dbReference type="ARBA" id="ARBA00022679"/>
    </source>
</evidence>
<protein>
    <recommendedName>
        <fullName evidence="5">2-C-methyl-D-erythritol 4-phosphate cytidylyltransferase</fullName>
    </recommendedName>
</protein>
<evidence type="ECO:0000313" key="4">
    <source>
        <dbReference type="Proteomes" id="UP001500575"/>
    </source>
</evidence>
<keyword evidence="2" id="KW-0548">Nucleotidyltransferase</keyword>
<organism evidence="3 4">
    <name type="scientific">Nocardioides bigeumensis</name>
    <dbReference type="NCBI Taxonomy" id="433657"/>
    <lineage>
        <taxon>Bacteria</taxon>
        <taxon>Bacillati</taxon>
        <taxon>Actinomycetota</taxon>
        <taxon>Actinomycetes</taxon>
        <taxon>Propionibacteriales</taxon>
        <taxon>Nocardioidaceae</taxon>
        <taxon>Nocardioides</taxon>
    </lineage>
</organism>
<keyword evidence="4" id="KW-1185">Reference proteome</keyword>
<name>A0ABN2YK33_9ACTN</name>
<keyword evidence="1" id="KW-0808">Transferase</keyword>
<dbReference type="InterPro" id="IPR029044">
    <property type="entry name" value="Nucleotide-diphossugar_trans"/>
</dbReference>
<sequence>MAVVVAGRGDLAFATLHGEPLLAHALRTASAAVAAEVVVVVDDATRRAAQDVAPAVASMTVEEWWASRTAPAELVHDALCPLAPASLLAEVAAAAGRGPAVAAYRPVTDTVKTARDDRIEGTIDRDGLGIVVAPVLVPLEVGADGPAPPLDLARLVDWLRARTTVDLVRSPSLARRVHDLGSVALLECVDEMARRTR</sequence>
<dbReference type="Gene3D" id="3.90.550.10">
    <property type="entry name" value="Spore Coat Polysaccharide Biosynthesis Protein SpsA, Chain A"/>
    <property type="match status" value="1"/>
</dbReference>
<dbReference type="RefSeq" id="WP_344304247.1">
    <property type="nucleotide sequence ID" value="NZ_BAAAQQ010000012.1"/>
</dbReference>
<dbReference type="SUPFAM" id="SSF53448">
    <property type="entry name" value="Nucleotide-diphospho-sugar transferases"/>
    <property type="match status" value="1"/>
</dbReference>
<evidence type="ECO:0008006" key="5">
    <source>
        <dbReference type="Google" id="ProtNLM"/>
    </source>
</evidence>
<evidence type="ECO:0000313" key="3">
    <source>
        <dbReference type="EMBL" id="GAA2127341.1"/>
    </source>
</evidence>
<evidence type="ECO:0000256" key="2">
    <source>
        <dbReference type="ARBA" id="ARBA00022695"/>
    </source>
</evidence>
<comment type="caution">
    <text evidence="3">The sequence shown here is derived from an EMBL/GenBank/DDBJ whole genome shotgun (WGS) entry which is preliminary data.</text>
</comment>
<proteinExistence type="predicted"/>
<dbReference type="Pfam" id="PF01128">
    <property type="entry name" value="IspD"/>
    <property type="match status" value="1"/>
</dbReference>
<accession>A0ABN2YK33</accession>
<dbReference type="EMBL" id="BAAAQQ010000012">
    <property type="protein sequence ID" value="GAA2127341.1"/>
    <property type="molecule type" value="Genomic_DNA"/>
</dbReference>
<dbReference type="Proteomes" id="UP001500575">
    <property type="component" value="Unassembled WGS sequence"/>
</dbReference>
<reference evidence="3 4" key="1">
    <citation type="journal article" date="2019" name="Int. J. Syst. Evol. Microbiol.">
        <title>The Global Catalogue of Microorganisms (GCM) 10K type strain sequencing project: providing services to taxonomists for standard genome sequencing and annotation.</title>
        <authorList>
            <consortium name="The Broad Institute Genomics Platform"/>
            <consortium name="The Broad Institute Genome Sequencing Center for Infectious Disease"/>
            <person name="Wu L."/>
            <person name="Ma J."/>
        </authorList>
    </citation>
    <scope>NUCLEOTIDE SEQUENCE [LARGE SCALE GENOMIC DNA]</scope>
    <source>
        <strain evidence="3 4">JCM 16021</strain>
    </source>
</reference>
<dbReference type="InterPro" id="IPR034683">
    <property type="entry name" value="IspD/TarI"/>
</dbReference>